<protein>
    <submittedName>
        <fullName evidence="1">Uncharacterized protein</fullName>
    </submittedName>
</protein>
<dbReference type="EMBL" id="AGSI01000018">
    <property type="protein sequence ID" value="EIE19768.1"/>
    <property type="molecule type" value="Genomic_DNA"/>
</dbReference>
<evidence type="ECO:0000313" key="2">
    <source>
        <dbReference type="Proteomes" id="UP000007264"/>
    </source>
</evidence>
<dbReference type="RefSeq" id="XP_005644312.1">
    <property type="nucleotide sequence ID" value="XM_005644255.1"/>
</dbReference>
<comment type="caution">
    <text evidence="1">The sequence shown here is derived from an EMBL/GenBank/DDBJ whole genome shotgun (WGS) entry which is preliminary data.</text>
</comment>
<gene>
    <name evidence="1" type="ORF">COCSUDRAFT_34238</name>
</gene>
<proteinExistence type="predicted"/>
<dbReference type="Proteomes" id="UP000007264">
    <property type="component" value="Unassembled WGS sequence"/>
</dbReference>
<keyword evidence="2" id="KW-1185">Reference proteome</keyword>
<organism evidence="1 2">
    <name type="scientific">Coccomyxa subellipsoidea (strain C-169)</name>
    <name type="common">Green microalga</name>
    <dbReference type="NCBI Taxonomy" id="574566"/>
    <lineage>
        <taxon>Eukaryota</taxon>
        <taxon>Viridiplantae</taxon>
        <taxon>Chlorophyta</taxon>
        <taxon>core chlorophytes</taxon>
        <taxon>Trebouxiophyceae</taxon>
        <taxon>Trebouxiophyceae incertae sedis</taxon>
        <taxon>Coccomyxaceae</taxon>
        <taxon>Coccomyxa</taxon>
        <taxon>Coccomyxa subellipsoidea</taxon>
    </lineage>
</organism>
<name>I0YMZ9_COCSC</name>
<dbReference type="GeneID" id="17037740"/>
<sequence>MIIMSRSILEQNMHEASWQGGASHSSPLLVLHRRSTHADREPLTWFPLNTDSTLEGAAS</sequence>
<reference evidence="1 2" key="1">
    <citation type="journal article" date="2012" name="Genome Biol.">
        <title>The genome of the polar eukaryotic microalga coccomyxa subellipsoidea reveals traits of cold adaptation.</title>
        <authorList>
            <person name="Blanc G."/>
            <person name="Agarkova I."/>
            <person name="Grimwood J."/>
            <person name="Kuo A."/>
            <person name="Brueggeman A."/>
            <person name="Dunigan D."/>
            <person name="Gurnon J."/>
            <person name="Ladunga I."/>
            <person name="Lindquist E."/>
            <person name="Lucas S."/>
            <person name="Pangilinan J."/>
            <person name="Proschold T."/>
            <person name="Salamov A."/>
            <person name="Schmutz J."/>
            <person name="Weeks D."/>
            <person name="Yamada T."/>
            <person name="Claverie J.M."/>
            <person name="Grigoriev I."/>
            <person name="Van Etten J."/>
            <person name="Lomsadze A."/>
            <person name="Borodovsky M."/>
        </authorList>
    </citation>
    <scope>NUCLEOTIDE SEQUENCE [LARGE SCALE GENOMIC DNA]</scope>
    <source>
        <strain evidence="1 2">C-169</strain>
    </source>
</reference>
<accession>I0YMZ9</accession>
<dbReference type="AlphaFoldDB" id="I0YMZ9"/>
<evidence type="ECO:0000313" key="1">
    <source>
        <dbReference type="EMBL" id="EIE19768.1"/>
    </source>
</evidence>
<dbReference type="KEGG" id="csl:COCSUDRAFT_34238"/>